<evidence type="ECO:0000313" key="4">
    <source>
        <dbReference type="Proteomes" id="UP000248925"/>
    </source>
</evidence>
<dbReference type="NCBIfam" id="NF005566">
    <property type="entry name" value="PRK07236.1"/>
    <property type="match status" value="1"/>
</dbReference>
<feature type="domain" description="FAD-binding" evidence="1">
    <location>
        <begin position="7"/>
        <end position="163"/>
    </location>
</feature>
<feature type="domain" description="2,6-dihydroxypyridine 3-monooxygenase substrate binding" evidence="2">
    <location>
        <begin position="166"/>
        <end position="292"/>
    </location>
</feature>
<dbReference type="InterPro" id="IPR036188">
    <property type="entry name" value="FAD/NAD-bd_sf"/>
</dbReference>
<evidence type="ECO:0000259" key="2">
    <source>
        <dbReference type="Pfam" id="PF22607"/>
    </source>
</evidence>
<proteinExistence type="predicted"/>
<reference evidence="3 4" key="1">
    <citation type="journal article" date="2018" name="Sci. Rep.">
        <title>Rhizobium tumorigenes sp. nov., a novel plant tumorigenic bacterium isolated from cane gall tumors on thornless blackberry.</title>
        <authorList>
            <person name="Kuzmanovi N."/>
            <person name="Smalla K."/>
            <person name="Gronow S."/>
            <person name="PuBawska J."/>
        </authorList>
    </citation>
    <scope>NUCLEOTIDE SEQUENCE [LARGE SCALE GENOMIC DNA]</scope>
    <source>
        <strain evidence="3 4">CCBAU 85046</strain>
    </source>
</reference>
<dbReference type="PANTHER" id="PTHR47469">
    <property type="entry name" value="MONOOXYGENASE-LIKE"/>
    <property type="match status" value="1"/>
</dbReference>
<dbReference type="AlphaFoldDB" id="A0A2W4C4N7"/>
<dbReference type="InterPro" id="IPR053212">
    <property type="entry name" value="DHP_3-monooxygenase"/>
</dbReference>
<dbReference type="InterPro" id="IPR054707">
    <property type="entry name" value="DhpH_subs-bd"/>
</dbReference>
<evidence type="ECO:0000259" key="1">
    <source>
        <dbReference type="Pfam" id="PF01494"/>
    </source>
</evidence>
<protein>
    <submittedName>
        <fullName evidence="3">2-polyprenyl-6-methoxyphenol hydroxylase</fullName>
    </submittedName>
</protein>
<dbReference type="OrthoDB" id="5499180at2"/>
<sequence length="371" mass="40937">MRSLRIRIIGGSLAGLFSAILLRRDGHDVKVYERSTEGLGGRGAGLVAQEDLFSILRLLGLEQVADVGVVAKERIYLDKKGHILQTISMPQMQISWDYLYNTIASHIDRDHYLLGRQVTHVRDGDDGVEIFFADGSSEAADLVIGADGIGSVVRKSLHPNAYENSYAGYVAWRGLMSETQLPREAAVLLNRFAFYVTPGNHVLGYLVPGPNGEMEEGSRRYNWVWYRKVSPWNLAAVFTARDGRQNQFSLPRGELTLARRDELRLDATEQLPPQFAYAVKAEETPSIQGIFDYEAPRMIGKSTVLVGDAAFIVRPHTAMGASKAAGDVMVLANVLKTSDDLSAALRQFEQDRIGVGRQIAAYGRRLGGNVI</sequence>
<accession>A0A2W4C4N7</accession>
<name>A0A2W4C4N7_9HYPH</name>
<dbReference type="Pfam" id="PF01494">
    <property type="entry name" value="FAD_binding_3"/>
    <property type="match status" value="1"/>
</dbReference>
<dbReference type="GO" id="GO:0071949">
    <property type="term" value="F:FAD binding"/>
    <property type="evidence" value="ECO:0007669"/>
    <property type="project" value="InterPro"/>
</dbReference>
<gene>
    <name evidence="3" type="ORF">CPY51_30185</name>
</gene>
<organism evidence="3 4">
    <name type="scientific">Rhizobium tubonense</name>
    <dbReference type="NCBI Taxonomy" id="484088"/>
    <lineage>
        <taxon>Bacteria</taxon>
        <taxon>Pseudomonadati</taxon>
        <taxon>Pseudomonadota</taxon>
        <taxon>Alphaproteobacteria</taxon>
        <taxon>Hyphomicrobiales</taxon>
        <taxon>Rhizobiaceae</taxon>
        <taxon>Rhizobium/Agrobacterium group</taxon>
        <taxon>Rhizobium</taxon>
    </lineage>
</organism>
<dbReference type="Proteomes" id="UP000248925">
    <property type="component" value="Unassembled WGS sequence"/>
</dbReference>
<dbReference type="SUPFAM" id="SSF51905">
    <property type="entry name" value="FAD/NAD(P)-binding domain"/>
    <property type="match status" value="1"/>
</dbReference>
<dbReference type="PANTHER" id="PTHR47469:SF2">
    <property type="entry name" value="OS06G0597600 PROTEIN"/>
    <property type="match status" value="1"/>
</dbReference>
<dbReference type="Gene3D" id="3.50.50.60">
    <property type="entry name" value="FAD/NAD(P)-binding domain"/>
    <property type="match status" value="2"/>
</dbReference>
<dbReference type="PRINTS" id="PR00420">
    <property type="entry name" value="RNGMNOXGNASE"/>
</dbReference>
<dbReference type="SUPFAM" id="SSF54373">
    <property type="entry name" value="FAD-linked reductases, C-terminal domain"/>
    <property type="match status" value="1"/>
</dbReference>
<keyword evidence="4" id="KW-1185">Reference proteome</keyword>
<comment type="caution">
    <text evidence="3">The sequence shown here is derived from an EMBL/GenBank/DDBJ whole genome shotgun (WGS) entry which is preliminary data.</text>
</comment>
<dbReference type="RefSeq" id="WP_111164061.1">
    <property type="nucleotide sequence ID" value="NZ_PCDP01000076.1"/>
</dbReference>
<dbReference type="EMBL" id="PCDP01000076">
    <property type="protein sequence ID" value="PZM08021.1"/>
    <property type="molecule type" value="Genomic_DNA"/>
</dbReference>
<dbReference type="InterPro" id="IPR002938">
    <property type="entry name" value="FAD-bd"/>
</dbReference>
<evidence type="ECO:0000313" key="3">
    <source>
        <dbReference type="EMBL" id="PZM08021.1"/>
    </source>
</evidence>
<dbReference type="Pfam" id="PF22607">
    <property type="entry name" value="FAD_binding-like"/>
    <property type="match status" value="1"/>
</dbReference>